<comment type="subcellular location">
    <subcellularLocation>
        <location evidence="1">Mitochondrion membrane</location>
        <topology evidence="1">Multi-pass membrane protein</topology>
    </subcellularLocation>
</comment>
<evidence type="ECO:0000256" key="11">
    <source>
        <dbReference type="SAM" id="MobiDB-lite"/>
    </source>
</evidence>
<dbReference type="PANTHER" id="PTHR45624:SF26">
    <property type="entry name" value="CARRIER PROTEIN, PUTATIVE (AFU_ORTHOLOGUE AFUA_1G07710)-RELATED"/>
    <property type="match status" value="1"/>
</dbReference>
<dbReference type="OrthoDB" id="3364892at2759"/>
<name>A0A1G4KFC9_9SACH</name>
<protein>
    <submittedName>
        <fullName evidence="13">LAMI_0H06876g1_1</fullName>
    </submittedName>
</protein>
<evidence type="ECO:0000256" key="6">
    <source>
        <dbReference type="ARBA" id="ARBA00022989"/>
    </source>
</evidence>
<evidence type="ECO:0000313" key="14">
    <source>
        <dbReference type="Proteomes" id="UP000191024"/>
    </source>
</evidence>
<dbReference type="Proteomes" id="UP000191024">
    <property type="component" value="Chromosome H"/>
</dbReference>
<dbReference type="InterPro" id="IPR018108">
    <property type="entry name" value="MCP_transmembrane"/>
</dbReference>
<feature type="repeat" description="Solcar" evidence="9">
    <location>
        <begin position="164"/>
        <end position="253"/>
    </location>
</feature>
<dbReference type="PROSITE" id="PS50920">
    <property type="entry name" value="SOLCAR"/>
    <property type="match status" value="1"/>
</dbReference>
<evidence type="ECO:0000256" key="3">
    <source>
        <dbReference type="ARBA" id="ARBA00022448"/>
    </source>
</evidence>
<dbReference type="EMBL" id="LT598468">
    <property type="protein sequence ID" value="SCV03278.1"/>
    <property type="molecule type" value="Genomic_DNA"/>
</dbReference>
<reference evidence="14" key="1">
    <citation type="submission" date="2016-03" db="EMBL/GenBank/DDBJ databases">
        <authorList>
            <person name="Devillers H."/>
        </authorList>
    </citation>
    <scope>NUCLEOTIDE SEQUENCE [LARGE SCALE GENOMIC DNA]</scope>
</reference>
<evidence type="ECO:0000256" key="1">
    <source>
        <dbReference type="ARBA" id="ARBA00004225"/>
    </source>
</evidence>
<evidence type="ECO:0000313" key="13">
    <source>
        <dbReference type="EMBL" id="SCV03278.1"/>
    </source>
</evidence>
<dbReference type="Gene3D" id="1.50.40.10">
    <property type="entry name" value="Mitochondrial carrier domain"/>
    <property type="match status" value="1"/>
</dbReference>
<dbReference type="SUPFAM" id="SSF103506">
    <property type="entry name" value="Mitochondrial carrier"/>
    <property type="match status" value="1"/>
</dbReference>
<dbReference type="GO" id="GO:0022857">
    <property type="term" value="F:transmembrane transporter activity"/>
    <property type="evidence" value="ECO:0007669"/>
    <property type="project" value="TreeGrafter"/>
</dbReference>
<comment type="similarity">
    <text evidence="2 10">Belongs to the mitochondrial carrier (TC 2.A.29) family.</text>
</comment>
<evidence type="ECO:0000256" key="8">
    <source>
        <dbReference type="ARBA" id="ARBA00023136"/>
    </source>
</evidence>
<evidence type="ECO:0000256" key="9">
    <source>
        <dbReference type="PROSITE-ProRule" id="PRU00282"/>
    </source>
</evidence>
<dbReference type="AlphaFoldDB" id="A0A1G4KFC9"/>
<sequence length="450" mass="50854">MVDNIETLESNEGENVTDTSADSIAKKNAGQSSFIGALSAGGRSMVYQATSFYLRTPMKLFRPARFDYLHYLRVLLTGESNDGDSAKRVGSRYARWPWIPRYTYYIENSSLGLLGKGLDKYGWRVIPDRILPPLVANSAAGVVLYTTYLSTLNKLSSDKNSRHPRPWDVIRAGFAAGAAQAIVSAPIDAIYTRSSTNELLLSAKTHNNLWVYGLNKLKEIGLVGCFGGFGLSLVKECLGFAAYFSAFELLRGQVSNGFINFLERYRELKFSVDNSKISRFFDDDESEDAVNKASIPPTTFVSMREEAWIHKAFVFVGGITAAFLLQVVQFPFHKIQRIHFSRLEAFDMSNMGQRGERTQPVPLISETRAQPLTRITVFPKHRRLFRIYYHSYLDTFQHIYFIHKNTDATYRWLYRGFLRNTIALIPGTTAGLLLLEYLRSSLSNNMAAIP</sequence>
<dbReference type="InterPro" id="IPR023395">
    <property type="entry name" value="MCP_dom_sf"/>
</dbReference>
<feature type="transmembrane region" description="Helical" evidence="12">
    <location>
        <begin position="312"/>
        <end position="332"/>
    </location>
</feature>
<keyword evidence="6 12" id="KW-1133">Transmembrane helix</keyword>
<keyword evidence="5" id="KW-0677">Repeat</keyword>
<evidence type="ECO:0000256" key="2">
    <source>
        <dbReference type="ARBA" id="ARBA00006375"/>
    </source>
</evidence>
<accession>A0A1G4KFC9</accession>
<keyword evidence="8 9" id="KW-0472">Membrane</keyword>
<dbReference type="PANTHER" id="PTHR45624">
    <property type="entry name" value="MITOCHONDRIAL BASIC AMINO ACIDS TRANSPORTER-RELATED"/>
    <property type="match status" value="1"/>
</dbReference>
<evidence type="ECO:0000256" key="10">
    <source>
        <dbReference type="RuleBase" id="RU000488"/>
    </source>
</evidence>
<proteinExistence type="inferred from homology"/>
<keyword evidence="4 9" id="KW-0812">Transmembrane</keyword>
<dbReference type="Pfam" id="PF00153">
    <property type="entry name" value="Mito_carr"/>
    <property type="match status" value="1"/>
</dbReference>
<keyword evidence="14" id="KW-1185">Reference proteome</keyword>
<dbReference type="InterPro" id="IPR050567">
    <property type="entry name" value="Mitochondrial_Carrier"/>
</dbReference>
<gene>
    <name evidence="13" type="ORF">LAMI_0H06876G</name>
</gene>
<keyword evidence="3 10" id="KW-0813">Transport</keyword>
<evidence type="ECO:0000256" key="4">
    <source>
        <dbReference type="ARBA" id="ARBA00022692"/>
    </source>
</evidence>
<dbReference type="GO" id="GO:0031966">
    <property type="term" value="C:mitochondrial membrane"/>
    <property type="evidence" value="ECO:0007669"/>
    <property type="project" value="UniProtKB-SubCell"/>
</dbReference>
<organism evidence="13 14">
    <name type="scientific">Lachancea mirantina</name>
    <dbReference type="NCBI Taxonomy" id="1230905"/>
    <lineage>
        <taxon>Eukaryota</taxon>
        <taxon>Fungi</taxon>
        <taxon>Dikarya</taxon>
        <taxon>Ascomycota</taxon>
        <taxon>Saccharomycotina</taxon>
        <taxon>Saccharomycetes</taxon>
        <taxon>Saccharomycetales</taxon>
        <taxon>Saccharomycetaceae</taxon>
        <taxon>Lachancea</taxon>
    </lineage>
</organism>
<evidence type="ECO:0000256" key="12">
    <source>
        <dbReference type="SAM" id="Phobius"/>
    </source>
</evidence>
<keyword evidence="7" id="KW-0496">Mitochondrion</keyword>
<feature type="compositionally biased region" description="Polar residues" evidence="11">
    <location>
        <begin position="7"/>
        <end position="21"/>
    </location>
</feature>
<feature type="region of interest" description="Disordered" evidence="11">
    <location>
        <begin position="1"/>
        <end position="21"/>
    </location>
</feature>
<evidence type="ECO:0000256" key="5">
    <source>
        <dbReference type="ARBA" id="ARBA00022737"/>
    </source>
</evidence>
<evidence type="ECO:0000256" key="7">
    <source>
        <dbReference type="ARBA" id="ARBA00023128"/>
    </source>
</evidence>